<reference evidence="3" key="1">
    <citation type="journal article" date="2019" name="Int. J. Syst. Evol. Microbiol.">
        <title>The Global Catalogue of Microorganisms (GCM) 10K type strain sequencing project: providing services to taxonomists for standard genome sequencing and annotation.</title>
        <authorList>
            <consortium name="The Broad Institute Genomics Platform"/>
            <consortium name="The Broad Institute Genome Sequencing Center for Infectious Disease"/>
            <person name="Wu L."/>
            <person name="Ma J."/>
        </authorList>
    </citation>
    <scope>NUCLEOTIDE SEQUENCE [LARGE SCALE GENOMIC DNA]</scope>
    <source>
        <strain evidence="3">CECT 7698</strain>
    </source>
</reference>
<dbReference type="PANTHER" id="PTHR41795:SF1">
    <property type="entry name" value="EXOPOLYSACCHARIDE SYNTHESIS PROTEIN"/>
    <property type="match status" value="1"/>
</dbReference>
<dbReference type="PIRSF" id="PIRSF033239">
    <property type="entry name" value="ExoD"/>
    <property type="match status" value="1"/>
</dbReference>
<gene>
    <name evidence="2" type="ORF">ACFOEV_15875</name>
</gene>
<protein>
    <submittedName>
        <fullName evidence="2">Exopolysaccharide biosynthesis protein</fullName>
    </submittedName>
</protein>
<feature type="transmembrane region" description="Helical" evidence="1">
    <location>
        <begin position="126"/>
        <end position="146"/>
    </location>
</feature>
<evidence type="ECO:0000313" key="3">
    <source>
        <dbReference type="Proteomes" id="UP001595579"/>
    </source>
</evidence>
<accession>A0ABV7LS36</accession>
<evidence type="ECO:0000256" key="1">
    <source>
        <dbReference type="SAM" id="Phobius"/>
    </source>
</evidence>
<organism evidence="2 3">
    <name type="scientific">Litchfieldella rifensis</name>
    <dbReference type="NCBI Taxonomy" id="762643"/>
    <lineage>
        <taxon>Bacteria</taxon>
        <taxon>Pseudomonadati</taxon>
        <taxon>Pseudomonadota</taxon>
        <taxon>Gammaproteobacteria</taxon>
        <taxon>Oceanospirillales</taxon>
        <taxon>Halomonadaceae</taxon>
        <taxon>Litchfieldella</taxon>
    </lineage>
</organism>
<keyword evidence="1" id="KW-1133">Transmembrane helix</keyword>
<feature type="transmembrane region" description="Helical" evidence="1">
    <location>
        <begin position="63"/>
        <end position="80"/>
    </location>
</feature>
<comment type="caution">
    <text evidence="2">The sequence shown here is derived from an EMBL/GenBank/DDBJ whole genome shotgun (WGS) entry which is preliminary data.</text>
</comment>
<keyword evidence="1" id="KW-0472">Membrane</keyword>
<keyword evidence="1" id="KW-0812">Transmembrane</keyword>
<dbReference type="EMBL" id="JBHRUG010000031">
    <property type="protein sequence ID" value="MFC3285080.1"/>
    <property type="molecule type" value="Genomic_DNA"/>
</dbReference>
<feature type="transmembrane region" description="Helical" evidence="1">
    <location>
        <begin position="178"/>
        <end position="196"/>
    </location>
</feature>
<evidence type="ECO:0000313" key="2">
    <source>
        <dbReference type="EMBL" id="MFC3285080.1"/>
    </source>
</evidence>
<keyword evidence="3" id="KW-1185">Reference proteome</keyword>
<sequence length="197" mass="21423">MSEHDRPVSLVQLLECIEHAELGRDRVTLGEILDAVGRRSFGPLLLVAGLVTLAPVIGDIPGMPTLMACMVLLVAGQLLWRREHFWLPAWLLERSVSRTALDKGMNWLYSPARYVDRLLRPRLTRLVGDAGVLVIALCCVLIALAMPPMEVIPFSANGAGLALTLFGLALIASDGLMALVAFALTFTTFAVIAFNLF</sequence>
<dbReference type="Proteomes" id="UP001595579">
    <property type="component" value="Unassembled WGS sequence"/>
</dbReference>
<name>A0ABV7LS36_9GAMM</name>
<dbReference type="Pfam" id="PF06055">
    <property type="entry name" value="ExoD"/>
    <property type="match status" value="1"/>
</dbReference>
<dbReference type="InterPro" id="IPR010331">
    <property type="entry name" value="ExoD"/>
</dbReference>
<dbReference type="PANTHER" id="PTHR41795">
    <property type="entry name" value="EXOPOLYSACCHARIDE SYNTHESIS PROTEIN"/>
    <property type="match status" value="1"/>
</dbReference>
<dbReference type="RefSeq" id="WP_386775681.1">
    <property type="nucleotide sequence ID" value="NZ_JBHRUG010000031.1"/>
</dbReference>
<feature type="transmembrane region" description="Helical" evidence="1">
    <location>
        <begin position="152"/>
        <end position="171"/>
    </location>
</feature>
<proteinExistence type="predicted"/>